<dbReference type="InterPro" id="IPR050366">
    <property type="entry name" value="BP-dependent_transpt_permease"/>
</dbReference>
<comment type="subcellular location">
    <subcellularLocation>
        <location evidence="1">Cell inner membrane</location>
        <topology evidence="1">Multi-pass membrane protein</topology>
    </subcellularLocation>
    <subcellularLocation>
        <location evidence="12">Cell membrane</location>
        <topology evidence="12">Multi-pass membrane protein</topology>
    </subcellularLocation>
</comment>
<evidence type="ECO:0000313" key="15">
    <source>
        <dbReference type="EMBL" id="MWB98131.1"/>
    </source>
</evidence>
<dbReference type="PANTHER" id="PTHR43386">
    <property type="entry name" value="OLIGOPEPTIDE TRANSPORT SYSTEM PERMEASE PROTEIN APPC"/>
    <property type="match status" value="1"/>
</dbReference>
<organism evidence="15 16">
    <name type="scientific">Agromyces seonyuensis</name>
    <dbReference type="NCBI Taxonomy" id="2662446"/>
    <lineage>
        <taxon>Bacteria</taxon>
        <taxon>Bacillati</taxon>
        <taxon>Actinomycetota</taxon>
        <taxon>Actinomycetes</taxon>
        <taxon>Micrococcales</taxon>
        <taxon>Microbacteriaceae</taxon>
        <taxon>Agromyces</taxon>
    </lineage>
</organism>
<comment type="similarity">
    <text evidence="10">Belongs to the binding-protein-dependent transport system permease family. OppBC subfamily.</text>
</comment>
<dbReference type="AlphaFoldDB" id="A0A6I4NVJ3"/>
<accession>A0A6I4NVJ3</accession>
<evidence type="ECO:0000256" key="5">
    <source>
        <dbReference type="ARBA" id="ARBA00022692"/>
    </source>
</evidence>
<evidence type="ECO:0000256" key="10">
    <source>
        <dbReference type="ARBA" id="ARBA00024202"/>
    </source>
</evidence>
<evidence type="ECO:0000256" key="2">
    <source>
        <dbReference type="ARBA" id="ARBA00022448"/>
    </source>
</evidence>
<dbReference type="EMBL" id="WSTA01000020">
    <property type="protein sequence ID" value="MWB98131.1"/>
    <property type="molecule type" value="Genomic_DNA"/>
</dbReference>
<keyword evidence="6" id="KW-0571">Peptide transport</keyword>
<evidence type="ECO:0000256" key="9">
    <source>
        <dbReference type="ARBA" id="ARBA00023136"/>
    </source>
</evidence>
<feature type="transmembrane region" description="Helical" evidence="12">
    <location>
        <begin position="53"/>
        <end position="72"/>
    </location>
</feature>
<evidence type="ECO:0000256" key="7">
    <source>
        <dbReference type="ARBA" id="ARBA00022927"/>
    </source>
</evidence>
<feature type="transmembrane region" description="Helical" evidence="12">
    <location>
        <begin position="170"/>
        <end position="191"/>
    </location>
</feature>
<keyword evidence="7" id="KW-0653">Protein transport</keyword>
<dbReference type="GO" id="GO:0055085">
    <property type="term" value="P:transmembrane transport"/>
    <property type="evidence" value="ECO:0007669"/>
    <property type="project" value="InterPro"/>
</dbReference>
<keyword evidence="16" id="KW-1185">Reference proteome</keyword>
<keyword evidence="2 12" id="KW-0813">Transport</keyword>
<feature type="transmembrane region" description="Helical" evidence="12">
    <location>
        <begin position="197"/>
        <end position="218"/>
    </location>
</feature>
<dbReference type="GO" id="GO:0005886">
    <property type="term" value="C:plasma membrane"/>
    <property type="evidence" value="ECO:0007669"/>
    <property type="project" value="UniProtKB-SubCell"/>
</dbReference>
<evidence type="ECO:0000256" key="1">
    <source>
        <dbReference type="ARBA" id="ARBA00004429"/>
    </source>
</evidence>
<feature type="region of interest" description="Disordered" evidence="13">
    <location>
        <begin position="1"/>
        <end position="36"/>
    </location>
</feature>
<dbReference type="Proteomes" id="UP000438182">
    <property type="component" value="Unassembled WGS sequence"/>
</dbReference>
<feature type="compositionally biased region" description="Basic and acidic residues" evidence="13">
    <location>
        <begin position="24"/>
        <end position="36"/>
    </location>
</feature>
<feature type="transmembrane region" description="Helical" evidence="12">
    <location>
        <begin position="139"/>
        <end position="163"/>
    </location>
</feature>
<keyword evidence="4" id="KW-0997">Cell inner membrane</keyword>
<dbReference type="RefSeq" id="WP_160423474.1">
    <property type="nucleotide sequence ID" value="NZ_WSTA01000020.1"/>
</dbReference>
<evidence type="ECO:0000256" key="13">
    <source>
        <dbReference type="SAM" id="MobiDB-lite"/>
    </source>
</evidence>
<name>A0A6I4NVJ3_9MICO</name>
<evidence type="ECO:0000256" key="6">
    <source>
        <dbReference type="ARBA" id="ARBA00022856"/>
    </source>
</evidence>
<keyword evidence="5 12" id="KW-0812">Transmembrane</keyword>
<feature type="transmembrane region" description="Helical" evidence="12">
    <location>
        <begin position="306"/>
        <end position="328"/>
    </location>
</feature>
<evidence type="ECO:0000313" key="16">
    <source>
        <dbReference type="Proteomes" id="UP000438182"/>
    </source>
</evidence>
<evidence type="ECO:0000256" key="8">
    <source>
        <dbReference type="ARBA" id="ARBA00022989"/>
    </source>
</evidence>
<keyword evidence="3" id="KW-1003">Cell membrane</keyword>
<dbReference type="SUPFAM" id="SSF161098">
    <property type="entry name" value="MetI-like"/>
    <property type="match status" value="1"/>
</dbReference>
<keyword evidence="9 12" id="KW-0472">Membrane</keyword>
<feature type="transmembrane region" description="Helical" evidence="12">
    <location>
        <begin position="249"/>
        <end position="270"/>
    </location>
</feature>
<evidence type="ECO:0000256" key="3">
    <source>
        <dbReference type="ARBA" id="ARBA00022475"/>
    </source>
</evidence>
<protein>
    <recommendedName>
        <fullName evidence="11">Oligopeptide transport system permease protein OppC</fullName>
    </recommendedName>
</protein>
<keyword evidence="8 12" id="KW-1133">Transmembrane helix</keyword>
<dbReference type="GO" id="GO:0015031">
    <property type="term" value="P:protein transport"/>
    <property type="evidence" value="ECO:0007669"/>
    <property type="project" value="UniProtKB-KW"/>
</dbReference>
<feature type="domain" description="ABC transmembrane type-1" evidence="14">
    <location>
        <begin position="135"/>
        <end position="325"/>
    </location>
</feature>
<evidence type="ECO:0000256" key="4">
    <source>
        <dbReference type="ARBA" id="ARBA00022519"/>
    </source>
</evidence>
<dbReference type="InterPro" id="IPR025966">
    <property type="entry name" value="OppC_N"/>
</dbReference>
<evidence type="ECO:0000259" key="14">
    <source>
        <dbReference type="PROSITE" id="PS50928"/>
    </source>
</evidence>
<evidence type="ECO:0000256" key="11">
    <source>
        <dbReference type="ARBA" id="ARBA00072251"/>
    </source>
</evidence>
<comment type="caution">
    <text evidence="15">The sequence shown here is derived from an EMBL/GenBank/DDBJ whole genome shotgun (WGS) entry which is preliminary data.</text>
</comment>
<reference evidence="15 16" key="1">
    <citation type="submission" date="2019-12" db="EMBL/GenBank/DDBJ databases">
        <authorList>
            <person name="Kim Y.S."/>
        </authorList>
    </citation>
    <scope>NUCLEOTIDE SEQUENCE [LARGE SCALE GENOMIC DNA]</scope>
    <source>
        <strain evidence="15 16">MMS17-SY077</strain>
    </source>
</reference>
<dbReference type="InterPro" id="IPR035906">
    <property type="entry name" value="MetI-like_sf"/>
</dbReference>
<sequence>MSLNSSIIEPIPGEPTPDIDGTPVEDRGPIDGRDTKGLSQGQIVRKRFFRHRAAVISLAVLVFVIVLSYSSVGLHVGGLHLAGWWPWHWTTPLPVVDRGHPTLNLVPGPDFGIGPHPFGQDEIGRDVFAIVMRGAQQSIMIMVIVGIVSTFIGIVFGALSGYYRGWVDSVLMRFTDVIITIPFLVVGAVIGNMIGNLGAALLAVGLGLFSWTSLARIIRGEFLSLREREFVDAARLSGASDRRIIFKHILPNSIGVITVSATLAMAAAILGETALSYIGFGVKPPDTSLGTIISENQAAFNTRPWIFWWPGVFIVSIALCVNFIGDGLRDAFDPRQKKMPSARAFARAASRQALRDHRAATKSAKAANGAKV</sequence>
<dbReference type="PROSITE" id="PS50928">
    <property type="entry name" value="ABC_TM1"/>
    <property type="match status" value="1"/>
</dbReference>
<dbReference type="Pfam" id="PF00528">
    <property type="entry name" value="BPD_transp_1"/>
    <property type="match status" value="1"/>
</dbReference>
<dbReference type="Pfam" id="PF12911">
    <property type="entry name" value="OppC_N"/>
    <property type="match status" value="1"/>
</dbReference>
<dbReference type="Gene3D" id="1.10.3720.10">
    <property type="entry name" value="MetI-like"/>
    <property type="match status" value="1"/>
</dbReference>
<proteinExistence type="inferred from homology"/>
<dbReference type="InterPro" id="IPR000515">
    <property type="entry name" value="MetI-like"/>
</dbReference>
<gene>
    <name evidence="15" type="ORF">GB864_06165</name>
</gene>
<evidence type="ECO:0000256" key="12">
    <source>
        <dbReference type="RuleBase" id="RU363032"/>
    </source>
</evidence>
<dbReference type="GO" id="GO:0015833">
    <property type="term" value="P:peptide transport"/>
    <property type="evidence" value="ECO:0007669"/>
    <property type="project" value="UniProtKB-KW"/>
</dbReference>
<dbReference type="PANTHER" id="PTHR43386:SF2">
    <property type="entry name" value="OLIGOPEPTIDE TRANSPORT SYSTEM PERMEASE PROTEIN OPPC"/>
    <property type="match status" value="1"/>
</dbReference>
<dbReference type="CDD" id="cd06261">
    <property type="entry name" value="TM_PBP2"/>
    <property type="match status" value="1"/>
</dbReference>